<gene>
    <name evidence="6" type="ORF">M6B38_214475</name>
</gene>
<name>A0AAX6E184_IRIPA</name>
<evidence type="ECO:0000256" key="5">
    <source>
        <dbReference type="SAM" id="MobiDB-lite"/>
    </source>
</evidence>
<accession>A0AAX6E184</accession>
<evidence type="ECO:0000256" key="3">
    <source>
        <dbReference type="ARBA" id="ARBA00023089"/>
    </source>
</evidence>
<comment type="similarity">
    <text evidence="1 4">Belongs to the Frigida family.</text>
</comment>
<evidence type="ECO:0000256" key="1">
    <source>
        <dbReference type="ARBA" id="ARBA00008956"/>
    </source>
</evidence>
<evidence type="ECO:0000313" key="6">
    <source>
        <dbReference type="EMBL" id="KAJ6797808.1"/>
    </source>
</evidence>
<dbReference type="InterPro" id="IPR012474">
    <property type="entry name" value="Frigida"/>
</dbReference>
<dbReference type="GO" id="GO:0009908">
    <property type="term" value="P:flower development"/>
    <property type="evidence" value="ECO:0007669"/>
    <property type="project" value="UniProtKB-KW"/>
</dbReference>
<evidence type="ECO:0000256" key="4">
    <source>
        <dbReference type="RuleBase" id="RU364012"/>
    </source>
</evidence>
<organism evidence="6 7">
    <name type="scientific">Iris pallida</name>
    <name type="common">Sweet iris</name>
    <dbReference type="NCBI Taxonomy" id="29817"/>
    <lineage>
        <taxon>Eukaryota</taxon>
        <taxon>Viridiplantae</taxon>
        <taxon>Streptophyta</taxon>
        <taxon>Embryophyta</taxon>
        <taxon>Tracheophyta</taxon>
        <taxon>Spermatophyta</taxon>
        <taxon>Magnoliopsida</taxon>
        <taxon>Liliopsida</taxon>
        <taxon>Asparagales</taxon>
        <taxon>Iridaceae</taxon>
        <taxon>Iridoideae</taxon>
        <taxon>Irideae</taxon>
        <taxon>Iris</taxon>
    </lineage>
</organism>
<dbReference type="PANTHER" id="PTHR31791:SF2">
    <property type="entry name" value="FRIGIDA-LIKE PROTEIN 4A-RELATED"/>
    <property type="match status" value="1"/>
</dbReference>
<keyword evidence="2 4" id="KW-0221">Differentiation</keyword>
<evidence type="ECO:0000313" key="7">
    <source>
        <dbReference type="Proteomes" id="UP001140949"/>
    </source>
</evidence>
<dbReference type="AlphaFoldDB" id="A0AAX6E184"/>
<reference evidence="6" key="1">
    <citation type="journal article" date="2023" name="GigaByte">
        <title>Genome assembly of the bearded iris, Iris pallida Lam.</title>
        <authorList>
            <person name="Bruccoleri R.E."/>
            <person name="Oakeley E.J."/>
            <person name="Faust A.M.E."/>
            <person name="Altorfer M."/>
            <person name="Dessus-Babus S."/>
            <person name="Burckhardt D."/>
            <person name="Oertli M."/>
            <person name="Naumann U."/>
            <person name="Petersen F."/>
            <person name="Wong J."/>
        </authorList>
    </citation>
    <scope>NUCLEOTIDE SEQUENCE</scope>
    <source>
        <strain evidence="6">GSM-AAB239-AS_SAM_17_03QT</strain>
    </source>
</reference>
<dbReference type="PANTHER" id="PTHR31791">
    <property type="entry name" value="FRIGIDA-LIKE PROTEIN 3-RELATED"/>
    <property type="match status" value="1"/>
</dbReference>
<feature type="region of interest" description="Disordered" evidence="5">
    <location>
        <begin position="448"/>
        <end position="479"/>
    </location>
</feature>
<feature type="region of interest" description="Disordered" evidence="5">
    <location>
        <begin position="387"/>
        <end position="428"/>
    </location>
</feature>
<dbReference type="Proteomes" id="UP001140949">
    <property type="component" value="Unassembled WGS sequence"/>
</dbReference>
<sequence>MASTAAPITASDVHDAFAELEKQRELIASCTHLWKELSDHFSSLEKDLQLKADSLKSLRQTLDLSTQKTLDSLHRREETIGRSVDAAVSRLETLRRSAAAALLRSNPDGDEDLASKIKSVCQKLDYEGFLNLIVSRRKEADVLRSSIPASLSECVDPANFVLDAICDVFPVDKRKVKSPPDLTWACVLILEGLVPALEDPELGKERLLVTRSVKERARAMAREWKEGMEGRGGVGSLKPADVHSFLQHLVTFGVAEKEDRELYRKLVVGYAWRKQMPKLAVSLGLDDFMPGIIEELIGKGQQLDAINFSYEAGLQDKFPPVPLLKSFLEDSQKVTSAVSEDQNSAQANATRRKQTALRAVIKCIEDRKLEAEFPIEDLQKRLENMEKAKVEKKKPSGGGSGGSSPAPANKRTRANSGGPMPPAKAGRTTNHAYVSSFPAAPTYIRSPSSYTTYSSTIPSSRSSYPPSSHTTYSSPVPPYPYDRPAAHGVYVSRSPQAIRDPYAYPTEEVPPAPIPMSYTSAPMNYPPYGGYGNGLAPGYQQAYYR</sequence>
<protein>
    <recommendedName>
        <fullName evidence="4">FRIGIDA-like protein</fullName>
    </recommendedName>
</protein>
<evidence type="ECO:0000256" key="2">
    <source>
        <dbReference type="ARBA" id="ARBA00022782"/>
    </source>
</evidence>
<dbReference type="GO" id="GO:0030154">
    <property type="term" value="P:cell differentiation"/>
    <property type="evidence" value="ECO:0007669"/>
    <property type="project" value="UniProtKB-KW"/>
</dbReference>
<dbReference type="EMBL" id="JANAVB010040619">
    <property type="protein sequence ID" value="KAJ6797808.1"/>
    <property type="molecule type" value="Genomic_DNA"/>
</dbReference>
<proteinExistence type="inferred from homology"/>
<keyword evidence="4" id="KW-0217">Developmental protein</keyword>
<reference evidence="6" key="2">
    <citation type="submission" date="2023-04" db="EMBL/GenBank/DDBJ databases">
        <authorList>
            <person name="Bruccoleri R.E."/>
            <person name="Oakeley E.J."/>
            <person name="Faust A.-M."/>
            <person name="Dessus-Babus S."/>
            <person name="Altorfer M."/>
            <person name="Burckhardt D."/>
            <person name="Oertli M."/>
            <person name="Naumann U."/>
            <person name="Petersen F."/>
            <person name="Wong J."/>
        </authorList>
    </citation>
    <scope>NUCLEOTIDE SEQUENCE</scope>
    <source>
        <strain evidence="6">GSM-AAB239-AS_SAM_17_03QT</strain>
        <tissue evidence="6">Leaf</tissue>
    </source>
</reference>
<keyword evidence="7" id="KW-1185">Reference proteome</keyword>
<feature type="compositionally biased region" description="Low complexity" evidence="5">
    <location>
        <begin position="448"/>
        <end position="474"/>
    </location>
</feature>
<keyword evidence="3 4" id="KW-0287">Flowering</keyword>
<comment type="caution">
    <text evidence="6">The sequence shown here is derived from an EMBL/GenBank/DDBJ whole genome shotgun (WGS) entry which is preliminary data.</text>
</comment>
<dbReference type="Pfam" id="PF07899">
    <property type="entry name" value="Frigida"/>
    <property type="match status" value="1"/>
</dbReference>